<dbReference type="AlphaFoldDB" id="A0AAN6F6F1"/>
<protein>
    <submittedName>
        <fullName evidence="7">Uncharacterized protein</fullName>
    </submittedName>
</protein>
<evidence type="ECO:0000256" key="6">
    <source>
        <dbReference type="SAM" id="Phobius"/>
    </source>
</evidence>
<keyword evidence="2" id="KW-0813">Transport</keyword>
<evidence type="ECO:0000256" key="1">
    <source>
        <dbReference type="ARBA" id="ARBA00004141"/>
    </source>
</evidence>
<dbReference type="PANTHER" id="PTHR45649">
    <property type="entry name" value="AMINO-ACID PERMEASE BAT1"/>
    <property type="match status" value="1"/>
</dbReference>
<dbReference type="EMBL" id="JASUXU010000364">
    <property type="protein sequence ID" value="KAK0301578.1"/>
    <property type="molecule type" value="Genomic_DNA"/>
</dbReference>
<evidence type="ECO:0000256" key="3">
    <source>
        <dbReference type="ARBA" id="ARBA00022692"/>
    </source>
</evidence>
<organism evidence="7 8">
    <name type="scientific">Friedmanniomyces endolithicus</name>
    <dbReference type="NCBI Taxonomy" id="329885"/>
    <lineage>
        <taxon>Eukaryota</taxon>
        <taxon>Fungi</taxon>
        <taxon>Dikarya</taxon>
        <taxon>Ascomycota</taxon>
        <taxon>Pezizomycotina</taxon>
        <taxon>Dothideomycetes</taxon>
        <taxon>Dothideomycetidae</taxon>
        <taxon>Mycosphaerellales</taxon>
        <taxon>Teratosphaeriaceae</taxon>
        <taxon>Friedmanniomyces</taxon>
    </lineage>
</organism>
<evidence type="ECO:0000256" key="5">
    <source>
        <dbReference type="ARBA" id="ARBA00023136"/>
    </source>
</evidence>
<keyword evidence="4 6" id="KW-1133">Transmembrane helix</keyword>
<comment type="caution">
    <text evidence="7">The sequence shown here is derived from an EMBL/GenBank/DDBJ whole genome shotgun (WGS) entry which is preliminary data.</text>
</comment>
<feature type="transmembrane region" description="Helical" evidence="6">
    <location>
        <begin position="72"/>
        <end position="95"/>
    </location>
</feature>
<dbReference type="PANTHER" id="PTHR45649:SF41">
    <property type="entry name" value="TRANSPORTER, PUTATIVE (EUROFUNG)-RELATED"/>
    <property type="match status" value="1"/>
</dbReference>
<sequence length="130" mass="13831">MAILLGLRKSSGLPYAAPGDVFYTFHNGGGWASIGEAVSLTATVLWSSAIGYDCIFHLGEEIRGAATIMPTVLTWGYAVEFTLGLATVLVIVFSVDDVDALLSTPLSQSGITIFEGLCFVLEKRLCALLR</sequence>
<keyword evidence="3 6" id="KW-0812">Transmembrane</keyword>
<evidence type="ECO:0000313" key="8">
    <source>
        <dbReference type="Proteomes" id="UP001168146"/>
    </source>
</evidence>
<gene>
    <name evidence="7" type="ORF">LTR82_018237</name>
</gene>
<accession>A0AAN6F6F1</accession>
<proteinExistence type="predicted"/>
<dbReference type="GO" id="GO:0022857">
    <property type="term" value="F:transmembrane transporter activity"/>
    <property type="evidence" value="ECO:0007669"/>
    <property type="project" value="UniProtKB-ARBA"/>
</dbReference>
<evidence type="ECO:0000313" key="7">
    <source>
        <dbReference type="EMBL" id="KAK0301578.1"/>
    </source>
</evidence>
<keyword evidence="5 6" id="KW-0472">Membrane</keyword>
<dbReference type="GO" id="GO:0016020">
    <property type="term" value="C:membrane"/>
    <property type="evidence" value="ECO:0007669"/>
    <property type="project" value="UniProtKB-SubCell"/>
</dbReference>
<comment type="subcellular location">
    <subcellularLocation>
        <location evidence="1">Membrane</location>
        <topology evidence="1">Multi-pass membrane protein</topology>
    </subcellularLocation>
</comment>
<name>A0AAN6F6F1_9PEZI</name>
<dbReference type="Gene3D" id="1.20.1740.10">
    <property type="entry name" value="Amino acid/polyamine transporter I"/>
    <property type="match status" value="1"/>
</dbReference>
<reference evidence="7" key="1">
    <citation type="submission" date="2021-12" db="EMBL/GenBank/DDBJ databases">
        <title>Black yeast isolated from Biological Soil Crust.</title>
        <authorList>
            <person name="Kurbessoian T."/>
        </authorList>
    </citation>
    <scope>NUCLEOTIDE SEQUENCE</scope>
    <source>
        <strain evidence="7">CCFEE 5208</strain>
    </source>
</reference>
<dbReference type="Proteomes" id="UP001168146">
    <property type="component" value="Unassembled WGS sequence"/>
</dbReference>
<evidence type="ECO:0000256" key="2">
    <source>
        <dbReference type="ARBA" id="ARBA00022448"/>
    </source>
</evidence>
<evidence type="ECO:0000256" key="4">
    <source>
        <dbReference type="ARBA" id="ARBA00022989"/>
    </source>
</evidence>